<protein>
    <submittedName>
        <fullName evidence="2">Uncharacterized protein</fullName>
    </submittedName>
</protein>
<dbReference type="Proteomes" id="UP001189429">
    <property type="component" value="Unassembled WGS sequence"/>
</dbReference>
<name>A0ABN9SUK0_9DINO</name>
<sequence>MRMRARSLVAPASQTLLKKRWAQTKRTCISIVGAAALTIQLFRITPSTKTQAHTHQYKHKTQSRTQTQPQTHTHSHMTDSPATLAPSRRCCSAREEKEEEEEAEEEEEGIGGTCSRETTITVRSSHGPRAVL</sequence>
<reference evidence="2" key="1">
    <citation type="submission" date="2023-10" db="EMBL/GenBank/DDBJ databases">
        <authorList>
            <person name="Chen Y."/>
            <person name="Shah S."/>
            <person name="Dougan E. K."/>
            <person name="Thang M."/>
            <person name="Chan C."/>
        </authorList>
    </citation>
    <scope>NUCLEOTIDE SEQUENCE [LARGE SCALE GENOMIC DNA]</scope>
</reference>
<evidence type="ECO:0000313" key="2">
    <source>
        <dbReference type="EMBL" id="CAK0836179.1"/>
    </source>
</evidence>
<evidence type="ECO:0000313" key="3">
    <source>
        <dbReference type="Proteomes" id="UP001189429"/>
    </source>
</evidence>
<comment type="caution">
    <text evidence="2">The sequence shown here is derived from an EMBL/GenBank/DDBJ whole genome shotgun (WGS) entry which is preliminary data.</text>
</comment>
<accession>A0ABN9SUK0</accession>
<feature type="compositionally biased region" description="Low complexity" evidence="1">
    <location>
        <begin position="63"/>
        <end position="72"/>
    </location>
</feature>
<evidence type="ECO:0000256" key="1">
    <source>
        <dbReference type="SAM" id="MobiDB-lite"/>
    </source>
</evidence>
<dbReference type="EMBL" id="CAUYUJ010013425">
    <property type="protein sequence ID" value="CAK0836179.1"/>
    <property type="molecule type" value="Genomic_DNA"/>
</dbReference>
<gene>
    <name evidence="2" type="ORF">PCOR1329_LOCUS32765</name>
</gene>
<feature type="compositionally biased region" description="Acidic residues" evidence="1">
    <location>
        <begin position="97"/>
        <end position="109"/>
    </location>
</feature>
<organism evidence="2 3">
    <name type="scientific">Prorocentrum cordatum</name>
    <dbReference type="NCBI Taxonomy" id="2364126"/>
    <lineage>
        <taxon>Eukaryota</taxon>
        <taxon>Sar</taxon>
        <taxon>Alveolata</taxon>
        <taxon>Dinophyceae</taxon>
        <taxon>Prorocentrales</taxon>
        <taxon>Prorocentraceae</taxon>
        <taxon>Prorocentrum</taxon>
    </lineage>
</organism>
<feature type="compositionally biased region" description="Polar residues" evidence="1">
    <location>
        <begin position="115"/>
        <end position="124"/>
    </location>
</feature>
<feature type="region of interest" description="Disordered" evidence="1">
    <location>
        <begin position="48"/>
        <end position="132"/>
    </location>
</feature>
<proteinExistence type="predicted"/>
<keyword evidence="3" id="KW-1185">Reference proteome</keyword>